<evidence type="ECO:0000313" key="11">
    <source>
        <dbReference type="EMBL" id="GAA4720079.1"/>
    </source>
</evidence>
<evidence type="ECO:0000256" key="6">
    <source>
        <dbReference type="ARBA" id="ARBA00022692"/>
    </source>
</evidence>
<protein>
    <recommendedName>
        <fullName evidence="9">Transport permease protein</fullName>
    </recommendedName>
</protein>
<dbReference type="InterPro" id="IPR047817">
    <property type="entry name" value="ABC2_TM_bact-type"/>
</dbReference>
<keyword evidence="7 9" id="KW-1133">Transmembrane helix</keyword>
<feature type="transmembrane region" description="Helical" evidence="9">
    <location>
        <begin position="117"/>
        <end position="145"/>
    </location>
</feature>
<keyword evidence="3 9" id="KW-0813">Transport</keyword>
<feature type="transmembrane region" description="Helical" evidence="9">
    <location>
        <begin position="43"/>
        <end position="65"/>
    </location>
</feature>
<evidence type="ECO:0000313" key="12">
    <source>
        <dbReference type="Proteomes" id="UP001500956"/>
    </source>
</evidence>
<evidence type="ECO:0000256" key="1">
    <source>
        <dbReference type="ARBA" id="ARBA00004429"/>
    </source>
</evidence>
<evidence type="ECO:0000256" key="3">
    <source>
        <dbReference type="ARBA" id="ARBA00022448"/>
    </source>
</evidence>
<feature type="transmembrane region" description="Helical" evidence="9">
    <location>
        <begin position="151"/>
        <end position="177"/>
    </location>
</feature>
<keyword evidence="4 9" id="KW-1003">Cell membrane</keyword>
<gene>
    <name evidence="11" type="ORF">GCM10023216_06100</name>
</gene>
<dbReference type="PANTHER" id="PTHR30413">
    <property type="entry name" value="INNER MEMBRANE TRANSPORT PERMEASE"/>
    <property type="match status" value="1"/>
</dbReference>
<evidence type="ECO:0000259" key="10">
    <source>
        <dbReference type="PROSITE" id="PS51012"/>
    </source>
</evidence>
<evidence type="ECO:0000256" key="7">
    <source>
        <dbReference type="ARBA" id="ARBA00022989"/>
    </source>
</evidence>
<feature type="transmembrane region" description="Helical" evidence="9">
    <location>
        <begin position="184"/>
        <end position="203"/>
    </location>
</feature>
<comment type="subcellular location">
    <subcellularLocation>
        <location evidence="1">Cell inner membrane</location>
        <topology evidence="1">Multi-pass membrane protein</topology>
    </subcellularLocation>
    <subcellularLocation>
        <location evidence="9">Cell membrane</location>
        <topology evidence="9">Multi-pass membrane protein</topology>
    </subcellularLocation>
</comment>
<organism evidence="11 12">
    <name type="scientific">Isoptericola chiayiensis</name>
    <dbReference type="NCBI Taxonomy" id="579446"/>
    <lineage>
        <taxon>Bacteria</taxon>
        <taxon>Bacillati</taxon>
        <taxon>Actinomycetota</taxon>
        <taxon>Actinomycetes</taxon>
        <taxon>Micrococcales</taxon>
        <taxon>Promicromonosporaceae</taxon>
        <taxon>Isoptericola</taxon>
    </lineage>
</organism>
<evidence type="ECO:0000256" key="2">
    <source>
        <dbReference type="ARBA" id="ARBA00007783"/>
    </source>
</evidence>
<evidence type="ECO:0000256" key="8">
    <source>
        <dbReference type="ARBA" id="ARBA00023136"/>
    </source>
</evidence>
<dbReference type="PANTHER" id="PTHR30413:SF8">
    <property type="entry name" value="TRANSPORT PERMEASE PROTEIN"/>
    <property type="match status" value="1"/>
</dbReference>
<dbReference type="EMBL" id="BAABID010000004">
    <property type="protein sequence ID" value="GAA4720079.1"/>
    <property type="molecule type" value="Genomic_DNA"/>
</dbReference>
<name>A0ABP8Y263_9MICO</name>
<keyword evidence="12" id="KW-1185">Reference proteome</keyword>
<evidence type="ECO:0000256" key="4">
    <source>
        <dbReference type="ARBA" id="ARBA00022475"/>
    </source>
</evidence>
<feature type="transmembrane region" description="Helical" evidence="9">
    <location>
        <begin position="77"/>
        <end position="96"/>
    </location>
</feature>
<accession>A0ABP8Y263</accession>
<dbReference type="PROSITE" id="PS51012">
    <property type="entry name" value="ABC_TM2"/>
    <property type="match status" value="1"/>
</dbReference>
<keyword evidence="8 9" id="KW-0472">Membrane</keyword>
<dbReference type="Proteomes" id="UP001500956">
    <property type="component" value="Unassembled WGS sequence"/>
</dbReference>
<comment type="caution">
    <text evidence="11">The sequence shown here is derived from an EMBL/GenBank/DDBJ whole genome shotgun (WGS) entry which is preliminary data.</text>
</comment>
<evidence type="ECO:0000256" key="5">
    <source>
        <dbReference type="ARBA" id="ARBA00022519"/>
    </source>
</evidence>
<dbReference type="Pfam" id="PF01061">
    <property type="entry name" value="ABC2_membrane"/>
    <property type="match status" value="1"/>
</dbReference>
<sequence length="275" mass="29989">MATIVITPPGRLGLPRWRELWAAREVLLRFGLRDILLRYRQTAVGVAWVVVQPLLGAGIFALVFGTVADLPTNGVPYFLFSFMGMLAWNLFSQTIARSSASLVANQALVAKVFFPRLLVPLSSALGVLLDYAVALGLGVVLLIVYGVSPGWAVLLLPVWTMLLLMVALGVGVAAAAIQVKYRDVGYVMPWLLQMGLYATPVAYSLEALEGSPEAVQWLFTANPLTWFLEAFRWSLLGQAAPPLWQIVGMVGAALLVLLGGTLVFQRYERQFADVI</sequence>
<reference evidence="12" key="1">
    <citation type="journal article" date="2019" name="Int. J. Syst. Evol. Microbiol.">
        <title>The Global Catalogue of Microorganisms (GCM) 10K type strain sequencing project: providing services to taxonomists for standard genome sequencing and annotation.</title>
        <authorList>
            <consortium name="The Broad Institute Genomics Platform"/>
            <consortium name="The Broad Institute Genome Sequencing Center for Infectious Disease"/>
            <person name="Wu L."/>
            <person name="Ma J."/>
        </authorList>
    </citation>
    <scope>NUCLEOTIDE SEQUENCE [LARGE SCALE GENOMIC DNA]</scope>
    <source>
        <strain evidence="12">JCM 18063</strain>
    </source>
</reference>
<dbReference type="InterPro" id="IPR013525">
    <property type="entry name" value="ABC2_TM"/>
</dbReference>
<feature type="transmembrane region" description="Helical" evidence="9">
    <location>
        <begin position="243"/>
        <end position="264"/>
    </location>
</feature>
<dbReference type="RefSeq" id="WP_172148604.1">
    <property type="nucleotide sequence ID" value="NZ_BAABID010000004.1"/>
</dbReference>
<evidence type="ECO:0000256" key="9">
    <source>
        <dbReference type="RuleBase" id="RU361157"/>
    </source>
</evidence>
<keyword evidence="6 9" id="KW-0812">Transmembrane</keyword>
<comment type="similarity">
    <text evidence="2 9">Belongs to the ABC-2 integral membrane protein family.</text>
</comment>
<proteinExistence type="inferred from homology"/>
<keyword evidence="5" id="KW-0997">Cell inner membrane</keyword>
<feature type="domain" description="ABC transmembrane type-2" evidence="10">
    <location>
        <begin position="44"/>
        <end position="267"/>
    </location>
</feature>